<dbReference type="RefSeq" id="WP_209551818.1">
    <property type="nucleotide sequence ID" value="NZ_QFAY01000024.1"/>
</dbReference>
<accession>A0ABS5AYW0</accession>
<keyword evidence="3" id="KW-1185">Reference proteome</keyword>
<gene>
    <name evidence="2" type="ORF">DHL47_10635</name>
</gene>
<organism evidence="2 3">
    <name type="scientific">Streptococcus panodentis</name>
    <dbReference type="NCBI Taxonomy" id="1581472"/>
    <lineage>
        <taxon>Bacteria</taxon>
        <taxon>Bacillati</taxon>
        <taxon>Bacillota</taxon>
        <taxon>Bacilli</taxon>
        <taxon>Lactobacillales</taxon>
        <taxon>Streptococcaceae</taxon>
        <taxon>Streptococcus</taxon>
    </lineage>
</organism>
<proteinExistence type="predicted"/>
<name>A0ABS5AYW0_9STRE</name>
<dbReference type="EMBL" id="QFAY01000024">
    <property type="protein sequence ID" value="MBP2621762.1"/>
    <property type="molecule type" value="Genomic_DNA"/>
</dbReference>
<evidence type="ECO:0000313" key="2">
    <source>
        <dbReference type="EMBL" id="MBP2621762.1"/>
    </source>
</evidence>
<dbReference type="Proteomes" id="UP001519349">
    <property type="component" value="Unassembled WGS sequence"/>
</dbReference>
<comment type="caution">
    <text evidence="2">The sequence shown here is derived from an EMBL/GenBank/DDBJ whole genome shotgun (WGS) entry which is preliminary data.</text>
</comment>
<evidence type="ECO:0000313" key="3">
    <source>
        <dbReference type="Proteomes" id="UP001519349"/>
    </source>
</evidence>
<feature type="coiled-coil region" evidence="1">
    <location>
        <begin position="1"/>
        <end position="90"/>
    </location>
</feature>
<keyword evidence="1" id="KW-0175">Coiled coil</keyword>
<reference evidence="2 3" key="1">
    <citation type="submission" date="2018-05" db="EMBL/GenBank/DDBJ databases">
        <title>Draft genome sequence of Streptococcus panodentis CCUG 70867T.</title>
        <authorList>
            <person name="Salva-Serra F."/>
            <person name="Mendez V."/>
            <person name="Jaen-Luchoro D."/>
            <person name="Gonzales-Siles L."/>
            <person name="Karlsson R."/>
            <person name="Engstrom-Jakobsson H."/>
            <person name="Busquets A."/>
            <person name="Gomila M."/>
            <person name="Pineiro-Iglesias B."/>
            <person name="Bennasar-Figueras A."/>
            <person name="Seeger M."/>
            <person name="Moore E."/>
        </authorList>
    </citation>
    <scope>NUCLEOTIDE SEQUENCE [LARGE SCALE GENOMIC DNA]</scope>
    <source>
        <strain evidence="2 3">CCUG 70867</strain>
    </source>
</reference>
<evidence type="ECO:0000256" key="1">
    <source>
        <dbReference type="SAM" id="Coils"/>
    </source>
</evidence>
<sequence>MNHLQRKRDELEDQHIRRTRQFNELEWEYDNMKRDMRQHTEEMGEWVAYFFRNVPDVSLSYELEQQTNLQEDFMRRVRRYEDRLDEAREQERKQYWKNLDNLEKEERNS</sequence>
<protein>
    <submittedName>
        <fullName evidence="2">Uncharacterized protein</fullName>
    </submittedName>
</protein>